<proteinExistence type="predicted"/>
<evidence type="ECO:0000313" key="2">
    <source>
        <dbReference type="EMBL" id="PWG60282.1"/>
    </source>
</evidence>
<accession>A0A2U2MU00</accession>
<reference evidence="2 3" key="1">
    <citation type="journal article" date="2018" name="Int. J. Syst. Evol. Microbiol.">
        <title>Bifidobacterium catulorum sp. nov., a novel taxon from the faeces of the baby common marmoset (Callithrix jacchus).</title>
        <authorList>
            <person name="Modesto M."/>
            <person name="Michelini S."/>
            <person name="Oki K."/>
            <person name="Biavati B."/>
            <person name="Watanabe K."/>
            <person name="Mattarelli P."/>
        </authorList>
    </citation>
    <scope>NUCLEOTIDE SEQUENCE [LARGE SCALE GENOMIC DNA]</scope>
    <source>
        <strain evidence="2 3">MRM 8.19</strain>
    </source>
</reference>
<dbReference type="OrthoDB" id="3230357at2"/>
<dbReference type="Proteomes" id="UP000245753">
    <property type="component" value="Unassembled WGS sequence"/>
</dbReference>
<name>A0A2U2MU00_9BIFI</name>
<gene>
    <name evidence="2" type="ORF">DF200_03520</name>
</gene>
<dbReference type="RefSeq" id="WP_146192001.1">
    <property type="nucleotide sequence ID" value="NZ_QFFN01000005.1"/>
</dbReference>
<organism evidence="2 3">
    <name type="scientific">Bifidobacterium catulorum</name>
    <dbReference type="NCBI Taxonomy" id="1630173"/>
    <lineage>
        <taxon>Bacteria</taxon>
        <taxon>Bacillati</taxon>
        <taxon>Actinomycetota</taxon>
        <taxon>Actinomycetes</taxon>
        <taxon>Bifidobacteriales</taxon>
        <taxon>Bifidobacteriaceae</taxon>
        <taxon>Bifidobacterium</taxon>
    </lineage>
</organism>
<keyword evidence="3" id="KW-1185">Reference proteome</keyword>
<sequence length="334" mass="37063">MDYEEKRRRLIRDIATRSKASSIPENVRYYMDPEVRSRLLDEGVGVGQLWVAETRLDATHVLVVNLREDCRAVEIVPMSLDLALQTGDSVIVAKSRTSLGLRMVAWPKLRAWIPVRLLKKPLGTFDERIMEAICSAPETQGRISGLARGKQPESLDSAVTERKRLAETMRHWHDELSRLPELPTSDETPKSGGADGNAIDMAGGRRMLESLTSIAGLSVSEALDVYRGLRALSESQKNRLAAAGVDIGVLAGDDDDSRLPADLLVEVEQPLWREAADVIDQRHHDDSPNVSGAVKDPRMELARAAFGLAARRSGSGRERWRRQLRVVVSEMGEM</sequence>
<evidence type="ECO:0000313" key="3">
    <source>
        <dbReference type="Proteomes" id="UP000245753"/>
    </source>
</evidence>
<feature type="region of interest" description="Disordered" evidence="1">
    <location>
        <begin position="178"/>
        <end position="198"/>
    </location>
</feature>
<protein>
    <submittedName>
        <fullName evidence="2">Uncharacterized protein</fullName>
    </submittedName>
</protein>
<comment type="caution">
    <text evidence="2">The sequence shown here is derived from an EMBL/GenBank/DDBJ whole genome shotgun (WGS) entry which is preliminary data.</text>
</comment>
<evidence type="ECO:0000256" key="1">
    <source>
        <dbReference type="SAM" id="MobiDB-lite"/>
    </source>
</evidence>
<dbReference type="EMBL" id="QFFN01000005">
    <property type="protein sequence ID" value="PWG60282.1"/>
    <property type="molecule type" value="Genomic_DNA"/>
</dbReference>
<dbReference type="AlphaFoldDB" id="A0A2U2MU00"/>